<evidence type="ECO:0000313" key="3">
    <source>
        <dbReference type="EMBL" id="OKP13124.1"/>
    </source>
</evidence>
<dbReference type="InterPro" id="IPR049545">
    <property type="entry name" value="Gta3_dom"/>
</dbReference>
<keyword evidence="4" id="KW-1185">Reference proteome</keyword>
<dbReference type="InterPro" id="IPR003837">
    <property type="entry name" value="GatC"/>
</dbReference>
<sequence>MARYRAGTRLWQSITRNPCLRCRYSSKPQTTDIKSILAEPSWSVRSLLPNKTADLSTASVTPQKLRHLLRLSALPQPSTPGEEQSMLRTLESQIHFVQEMQRVDTTGVEPLRSVRDESAAAVKETTIGLDRLKDAFAKERVSGRRRRVQRVSSARNGHPEEAIWKGNALDSASKKKGPYFVVETGSSQSS</sequence>
<dbReference type="SUPFAM" id="SSF141000">
    <property type="entry name" value="Glu-tRNAGln amidotransferase C subunit"/>
    <property type="match status" value="1"/>
</dbReference>
<evidence type="ECO:0000313" key="4">
    <source>
        <dbReference type="Proteomes" id="UP000186955"/>
    </source>
</evidence>
<evidence type="ECO:0000259" key="2">
    <source>
        <dbReference type="Pfam" id="PF20978"/>
    </source>
</evidence>
<proteinExistence type="predicted"/>
<dbReference type="GO" id="GO:0006450">
    <property type="term" value="P:regulation of translational fidelity"/>
    <property type="evidence" value="ECO:0007669"/>
    <property type="project" value="InterPro"/>
</dbReference>
<dbReference type="Proteomes" id="UP000186955">
    <property type="component" value="Unassembled WGS sequence"/>
</dbReference>
<dbReference type="Pfam" id="PF20978">
    <property type="entry name" value="Gta3"/>
    <property type="match status" value="1"/>
</dbReference>
<feature type="region of interest" description="Disordered" evidence="1">
    <location>
        <begin position="142"/>
        <end position="169"/>
    </location>
</feature>
<dbReference type="InterPro" id="IPR036113">
    <property type="entry name" value="Asp/Glu-ADT_sf_sub_c"/>
</dbReference>
<dbReference type="GO" id="GO:0032543">
    <property type="term" value="P:mitochondrial translation"/>
    <property type="evidence" value="ECO:0007669"/>
    <property type="project" value="TreeGrafter"/>
</dbReference>
<evidence type="ECO:0000256" key="1">
    <source>
        <dbReference type="SAM" id="MobiDB-lite"/>
    </source>
</evidence>
<protein>
    <recommendedName>
        <fullName evidence="2">Glutamyl-tRNA amidotransferase complex subunit Gta3 domain-containing protein</fullName>
    </recommendedName>
</protein>
<accession>A0A1Q5UKX7</accession>
<dbReference type="OrthoDB" id="5522061at2759"/>
<dbReference type="EMBL" id="MNBE01000157">
    <property type="protein sequence ID" value="OKP13124.1"/>
    <property type="molecule type" value="Genomic_DNA"/>
</dbReference>
<gene>
    <name evidence="3" type="ORF">PENSUB_1224</name>
</gene>
<reference evidence="3 4" key="1">
    <citation type="submission" date="2016-10" db="EMBL/GenBank/DDBJ databases">
        <title>Genome sequence of the ascomycete fungus Penicillium subrubescens.</title>
        <authorList>
            <person name="De Vries R.P."/>
            <person name="Peng M."/>
            <person name="Dilokpimol A."/>
            <person name="Hilden K."/>
            <person name="Makela M.R."/>
            <person name="Grigoriev I."/>
            <person name="Riley R."/>
            <person name="Granchi Z."/>
        </authorList>
    </citation>
    <scope>NUCLEOTIDE SEQUENCE [LARGE SCALE GENOMIC DNA]</scope>
    <source>
        <strain evidence="3 4">CBS 132785</strain>
    </source>
</reference>
<dbReference type="GO" id="GO:0005739">
    <property type="term" value="C:mitochondrion"/>
    <property type="evidence" value="ECO:0007669"/>
    <property type="project" value="TreeGrafter"/>
</dbReference>
<dbReference type="GO" id="GO:0030956">
    <property type="term" value="C:glutamyl-tRNA(Gln) amidotransferase complex"/>
    <property type="evidence" value="ECO:0007669"/>
    <property type="project" value="TreeGrafter"/>
</dbReference>
<dbReference type="PANTHER" id="PTHR15004:SF0">
    <property type="entry name" value="GLUTAMYL-TRNA(GLN) AMIDOTRANSFERASE SUBUNIT C, MITOCHONDRIAL"/>
    <property type="match status" value="1"/>
</dbReference>
<dbReference type="AlphaFoldDB" id="A0A1Q5UKX7"/>
<dbReference type="GO" id="GO:0070681">
    <property type="term" value="P:glutaminyl-tRNAGln biosynthesis via transamidation"/>
    <property type="evidence" value="ECO:0007669"/>
    <property type="project" value="TreeGrafter"/>
</dbReference>
<organism evidence="3 4">
    <name type="scientific">Penicillium subrubescens</name>
    <dbReference type="NCBI Taxonomy" id="1316194"/>
    <lineage>
        <taxon>Eukaryota</taxon>
        <taxon>Fungi</taxon>
        <taxon>Dikarya</taxon>
        <taxon>Ascomycota</taxon>
        <taxon>Pezizomycotina</taxon>
        <taxon>Eurotiomycetes</taxon>
        <taxon>Eurotiomycetidae</taxon>
        <taxon>Eurotiales</taxon>
        <taxon>Aspergillaceae</taxon>
        <taxon>Penicillium</taxon>
    </lineage>
</organism>
<feature type="domain" description="Glutamyl-tRNA amidotransferase complex subunit Gta3" evidence="2">
    <location>
        <begin position="58"/>
        <end position="111"/>
    </location>
</feature>
<name>A0A1Q5UKX7_9EURO</name>
<dbReference type="PANTHER" id="PTHR15004">
    <property type="entry name" value="GLUTAMYL-TRNA(GLN) AMIDOTRANSFERASE SUBUNIT C, MITOCHONDRIAL"/>
    <property type="match status" value="1"/>
</dbReference>
<comment type="caution">
    <text evidence="3">The sequence shown here is derived from an EMBL/GenBank/DDBJ whole genome shotgun (WGS) entry which is preliminary data.</text>
</comment>